<dbReference type="AlphaFoldDB" id="A0A1F6ETD6"/>
<protein>
    <submittedName>
        <fullName evidence="1">Uncharacterized protein</fullName>
    </submittedName>
</protein>
<gene>
    <name evidence="1" type="ORF">A3B35_03820</name>
</gene>
<comment type="caution">
    <text evidence="1">The sequence shown here is derived from an EMBL/GenBank/DDBJ whole genome shotgun (WGS) entry which is preliminary data.</text>
</comment>
<evidence type="ECO:0000313" key="2">
    <source>
        <dbReference type="Proteomes" id="UP000177215"/>
    </source>
</evidence>
<organism evidence="1 2">
    <name type="scientific">Candidatus Kaiserbacteria bacterium RIFCSPLOWO2_01_FULL_54_24</name>
    <dbReference type="NCBI Taxonomy" id="1798515"/>
    <lineage>
        <taxon>Bacteria</taxon>
        <taxon>Candidatus Kaiseribacteriota</taxon>
    </lineage>
</organism>
<evidence type="ECO:0000313" key="1">
    <source>
        <dbReference type="EMBL" id="OGG76722.1"/>
    </source>
</evidence>
<reference evidence="1 2" key="1">
    <citation type="journal article" date="2016" name="Nat. Commun.">
        <title>Thousands of microbial genomes shed light on interconnected biogeochemical processes in an aquifer system.</title>
        <authorList>
            <person name="Anantharaman K."/>
            <person name="Brown C.T."/>
            <person name="Hug L.A."/>
            <person name="Sharon I."/>
            <person name="Castelle C.J."/>
            <person name="Probst A.J."/>
            <person name="Thomas B.C."/>
            <person name="Singh A."/>
            <person name="Wilkins M.J."/>
            <person name="Karaoz U."/>
            <person name="Brodie E.L."/>
            <person name="Williams K.H."/>
            <person name="Hubbard S.S."/>
            <person name="Banfield J.F."/>
        </authorList>
    </citation>
    <scope>NUCLEOTIDE SEQUENCE [LARGE SCALE GENOMIC DNA]</scope>
</reference>
<dbReference type="EMBL" id="MFMC01000044">
    <property type="protein sequence ID" value="OGG76722.1"/>
    <property type="molecule type" value="Genomic_DNA"/>
</dbReference>
<proteinExistence type="predicted"/>
<name>A0A1F6ETD6_9BACT</name>
<sequence length="249" mass="28298">MGIDKASFEAVLRRPAMEEDDSGEILNPGLGQLPLEEITRAQQDRVDELLTRRHGLYPQYMFKKNVENPLILKRFALARLEGISLDTLVESATVFGSDIHTMKSLKSILSRSLEPTVVQKIEENADERIRLSAIQTDHDLRSLITDICKKTGLQLEELFDIVPAYSEESRGRAGLPVRMLLEAYYLALQGGRWSDIVKKLNTHPDYADINPSSMPVNAESLSKSIRRYFSKKAREKMNLDQGRPRLEDN</sequence>
<accession>A0A1F6ETD6</accession>
<dbReference type="Proteomes" id="UP000177215">
    <property type="component" value="Unassembled WGS sequence"/>
</dbReference>